<dbReference type="SMART" id="SM00184">
    <property type="entry name" value="RING"/>
    <property type="match status" value="1"/>
</dbReference>
<evidence type="ECO:0000256" key="1">
    <source>
        <dbReference type="PROSITE-ProRule" id="PRU00175"/>
    </source>
</evidence>
<dbReference type="SUPFAM" id="SSF57850">
    <property type="entry name" value="RING/U-box"/>
    <property type="match status" value="1"/>
</dbReference>
<evidence type="ECO:0000313" key="4">
    <source>
        <dbReference type="EMBL" id="KAK7532763.1"/>
    </source>
</evidence>
<dbReference type="PROSITE" id="PS50089">
    <property type="entry name" value="ZF_RING_2"/>
    <property type="match status" value="1"/>
</dbReference>
<organism evidence="4 5">
    <name type="scientific">Phyllosticta citricarpa</name>
    <dbReference type="NCBI Taxonomy" id="55181"/>
    <lineage>
        <taxon>Eukaryota</taxon>
        <taxon>Fungi</taxon>
        <taxon>Dikarya</taxon>
        <taxon>Ascomycota</taxon>
        <taxon>Pezizomycotina</taxon>
        <taxon>Dothideomycetes</taxon>
        <taxon>Dothideomycetes incertae sedis</taxon>
        <taxon>Botryosphaeriales</taxon>
        <taxon>Phyllostictaceae</taxon>
        <taxon>Phyllosticta</taxon>
    </lineage>
</organism>
<keyword evidence="1" id="KW-0863">Zinc-finger</keyword>
<dbReference type="Gene3D" id="3.30.40.10">
    <property type="entry name" value="Zinc/RING finger domain, C3HC4 (zinc finger)"/>
    <property type="match status" value="1"/>
</dbReference>
<comment type="caution">
    <text evidence="4">The sequence shown here is derived from an EMBL/GenBank/DDBJ whole genome shotgun (WGS) entry which is preliminary data.</text>
</comment>
<protein>
    <recommendedName>
        <fullName evidence="3">RING-type domain-containing protein</fullName>
    </recommendedName>
</protein>
<feature type="domain" description="RING-type" evidence="3">
    <location>
        <begin position="334"/>
        <end position="380"/>
    </location>
</feature>
<feature type="region of interest" description="Disordered" evidence="2">
    <location>
        <begin position="290"/>
        <end position="321"/>
    </location>
</feature>
<proteinExistence type="predicted"/>
<gene>
    <name evidence="4" type="ORF">IWX46DRAFT_652866</name>
</gene>
<keyword evidence="5" id="KW-1185">Reference proteome</keyword>
<dbReference type="EMBL" id="JBBPDW010000048">
    <property type="protein sequence ID" value="KAK7532763.1"/>
    <property type="molecule type" value="Genomic_DNA"/>
</dbReference>
<feature type="region of interest" description="Disordered" evidence="2">
    <location>
        <begin position="161"/>
        <end position="255"/>
    </location>
</feature>
<evidence type="ECO:0000259" key="3">
    <source>
        <dbReference type="PROSITE" id="PS50089"/>
    </source>
</evidence>
<evidence type="ECO:0000256" key="2">
    <source>
        <dbReference type="SAM" id="MobiDB-lite"/>
    </source>
</evidence>
<keyword evidence="1" id="KW-0862">Zinc</keyword>
<sequence length="389" mass="44090">MADGHAQLRLDLTRASFGRARAQQQTKLNLNVARSNNQAGRHPKDLISTLLMFQLPHRFAVVKPLRRLASKPMSNLARGRASHVPAQTNRQRKPRRTLPLEPEYEAKYQRLLAERRRPLGLESSFDSILRQAPVEPQQRPQTSAQGADIDLTGLQEPRRQEPFQLSPHASVPVEEDFDPRRHRSSGSIRQRKSRRSLPADPTLLTTTRKASIYEPRQPLQQAAPIESHQQEADRPPSRSGPQFVEEDEWPPHIPSDLPVRVGFRRLYQLDAALAFENDPILASMIEQALAERSQPRPRSKPPPSDVKHEEPAPKPNSNLEPKPLLCNIHETDECSICLDKLVDTALFVAPCKHAWHFSCVGSLLPGPKREDPTFICPNCRMQWDVSSKN</sequence>
<reference evidence="4 5" key="1">
    <citation type="submission" date="2024-04" db="EMBL/GenBank/DDBJ databases">
        <title>Phyllosticta paracitricarpa is synonymous to the EU quarantine fungus P. citricarpa based on phylogenomic analyses.</title>
        <authorList>
            <consortium name="Lawrence Berkeley National Laboratory"/>
            <person name="Van Ingen-Buijs V.A."/>
            <person name="Van Westerhoven A.C."/>
            <person name="Haridas S."/>
            <person name="Skiadas P."/>
            <person name="Martin F."/>
            <person name="Groenewald J.Z."/>
            <person name="Crous P.W."/>
            <person name="Seidl M.F."/>
        </authorList>
    </citation>
    <scope>NUCLEOTIDE SEQUENCE [LARGE SCALE GENOMIC DNA]</scope>
    <source>
        <strain evidence="4 5">CBS 122670</strain>
    </source>
</reference>
<dbReference type="Proteomes" id="UP001365128">
    <property type="component" value="Unassembled WGS sequence"/>
</dbReference>
<dbReference type="Pfam" id="PF17123">
    <property type="entry name" value="zf-RING_11"/>
    <property type="match status" value="1"/>
</dbReference>
<feature type="region of interest" description="Disordered" evidence="2">
    <location>
        <begin position="73"/>
        <end position="102"/>
    </location>
</feature>
<keyword evidence="1" id="KW-0479">Metal-binding</keyword>
<feature type="compositionally biased region" description="Basic residues" evidence="2">
    <location>
        <begin position="180"/>
        <end position="195"/>
    </location>
</feature>
<evidence type="ECO:0000313" key="5">
    <source>
        <dbReference type="Proteomes" id="UP001365128"/>
    </source>
</evidence>
<name>A0ABR1LC01_9PEZI</name>
<accession>A0ABR1LC01</accession>
<dbReference type="InterPro" id="IPR013083">
    <property type="entry name" value="Znf_RING/FYVE/PHD"/>
</dbReference>
<dbReference type="InterPro" id="IPR001841">
    <property type="entry name" value="Znf_RING"/>
</dbReference>